<proteinExistence type="predicted"/>
<accession>A0A0F8XQD3</accession>
<dbReference type="Pfam" id="PF00496">
    <property type="entry name" value="SBP_bac_5"/>
    <property type="match status" value="1"/>
</dbReference>
<feature type="non-terminal residue" evidence="2">
    <location>
        <position position="1"/>
    </location>
</feature>
<dbReference type="PANTHER" id="PTHR30290">
    <property type="entry name" value="PERIPLASMIC BINDING COMPONENT OF ABC TRANSPORTER"/>
    <property type="match status" value="1"/>
</dbReference>
<dbReference type="EMBL" id="LAZR01057845">
    <property type="protein sequence ID" value="KKK71188.1"/>
    <property type="molecule type" value="Genomic_DNA"/>
</dbReference>
<comment type="caution">
    <text evidence="2">The sequence shown here is derived from an EMBL/GenBank/DDBJ whole genome shotgun (WGS) entry which is preliminary data.</text>
</comment>
<name>A0A0F8XQD3_9ZZZZ</name>
<protein>
    <recommendedName>
        <fullName evidence="1">Solute-binding protein family 5 domain-containing protein</fullName>
    </recommendedName>
</protein>
<dbReference type="InterPro" id="IPR000914">
    <property type="entry name" value="SBP_5_dom"/>
</dbReference>
<feature type="non-terminal residue" evidence="2">
    <location>
        <position position="382"/>
    </location>
</feature>
<dbReference type="GO" id="GO:0015833">
    <property type="term" value="P:peptide transport"/>
    <property type="evidence" value="ECO:0007669"/>
    <property type="project" value="TreeGrafter"/>
</dbReference>
<evidence type="ECO:0000259" key="1">
    <source>
        <dbReference type="Pfam" id="PF00496"/>
    </source>
</evidence>
<dbReference type="GO" id="GO:1904680">
    <property type="term" value="F:peptide transmembrane transporter activity"/>
    <property type="evidence" value="ECO:0007669"/>
    <property type="project" value="TreeGrafter"/>
</dbReference>
<dbReference type="InterPro" id="IPR039424">
    <property type="entry name" value="SBP_5"/>
</dbReference>
<dbReference type="SUPFAM" id="SSF53850">
    <property type="entry name" value="Periplasmic binding protein-like II"/>
    <property type="match status" value="1"/>
</dbReference>
<evidence type="ECO:0000313" key="2">
    <source>
        <dbReference type="EMBL" id="KKK71188.1"/>
    </source>
</evidence>
<gene>
    <name evidence="2" type="ORF">LCGC14_2916430</name>
</gene>
<reference evidence="2" key="1">
    <citation type="journal article" date="2015" name="Nature">
        <title>Complex archaea that bridge the gap between prokaryotes and eukaryotes.</title>
        <authorList>
            <person name="Spang A."/>
            <person name="Saw J.H."/>
            <person name="Jorgensen S.L."/>
            <person name="Zaremba-Niedzwiedzka K."/>
            <person name="Martijn J."/>
            <person name="Lind A.E."/>
            <person name="van Eijk R."/>
            <person name="Schleper C."/>
            <person name="Guy L."/>
            <person name="Ettema T.J."/>
        </authorList>
    </citation>
    <scope>NUCLEOTIDE SEQUENCE</scope>
</reference>
<organism evidence="2">
    <name type="scientific">marine sediment metagenome</name>
    <dbReference type="NCBI Taxonomy" id="412755"/>
    <lineage>
        <taxon>unclassified sequences</taxon>
        <taxon>metagenomes</taxon>
        <taxon>ecological metagenomes</taxon>
    </lineage>
</organism>
<dbReference type="Gene3D" id="3.40.190.10">
    <property type="entry name" value="Periplasmic binding protein-like II"/>
    <property type="match status" value="1"/>
</dbReference>
<sequence>DLSMLGIVPKLYDLEEGEEKIHWCPVDIQRLLRTLPIKKTFKLNLGSNIVKKKSFILVLAFVLIGPLVFAGGKEEEETPTTAPGGPQYGGTFTYTYWSITKADPPSPDIQDELYISTRWLNPVQEMPLIADFEKYGPRGTGESQFSMAGYIPAKFQKGHLLESWEVTPEKITWHVRPGIYWAADNVDWMENRELTAQDMVDDILYFRGAESKGKFLRDLTGEIYTTGKYTLVIETPGGFDITLMYKLGYEDRALISPPEMVAAGADKWENQVGTGPFMFKEYVVGSHMTFERNPNYWDTTIINGKEYQLPFFDEWVQPIIPDASTLVAALRTGKIDYDYSVEARHWETLDTTAPELEKLKSPGNSGFLIFLKIDEPPFDNID</sequence>
<dbReference type="AlphaFoldDB" id="A0A0F8XQD3"/>
<feature type="domain" description="Solute-binding protein family 5" evidence="1">
    <location>
        <begin position="158"/>
        <end position="381"/>
    </location>
</feature>